<sequence>IIIVLLAVSELTNAYHLHGWHHDLPDKKKKQPVNHGGLSRLQAISAGLPRAYPGDVILPPAYDGRAVVSQDQVHSERGRRGFTREDLFTNQLLGNEYNHRGYARGGTEIDKSQSATLAGPFSQGGKAESFRVKADSGSRVSQGIHRSDEAAR</sequence>
<dbReference type="Proteomes" id="UP000035740">
    <property type="component" value="Unassembled WGS sequence"/>
</dbReference>
<evidence type="ECO:0000256" key="1">
    <source>
        <dbReference type="SAM" id="MobiDB-lite"/>
    </source>
</evidence>
<proteinExistence type="predicted"/>
<reference evidence="2 3" key="1">
    <citation type="journal article" date="2014" name="Nature">
        <title>The genome of the recently domesticated crop plant sugar beet (Beta vulgaris).</title>
        <authorList>
            <person name="Dohm J.C."/>
            <person name="Minoche A.E."/>
            <person name="Holtgrawe D."/>
            <person name="Capella-Gutierrez S."/>
            <person name="Zakrzewski F."/>
            <person name="Tafer H."/>
            <person name="Rupp O."/>
            <person name="Sorensen T.R."/>
            <person name="Stracke R."/>
            <person name="Reinhardt R."/>
            <person name="Goesmann A."/>
            <person name="Kraft T."/>
            <person name="Schulz B."/>
            <person name="Stadler P.F."/>
            <person name="Schmidt T."/>
            <person name="Gabaldon T."/>
            <person name="Lehrach H."/>
            <person name="Weisshaar B."/>
            <person name="Himmelbauer H."/>
        </authorList>
    </citation>
    <scope>NUCLEOTIDE SEQUENCE [LARGE SCALE GENOMIC DNA]</scope>
    <source>
        <tissue evidence="2">Taproot</tissue>
    </source>
</reference>
<dbReference type="Gramene" id="KMS93736">
    <property type="protein sequence ID" value="KMS93736"/>
    <property type="gene ID" value="BVRB_028480"/>
</dbReference>
<feature type="region of interest" description="Disordered" evidence="1">
    <location>
        <begin position="99"/>
        <end position="152"/>
    </location>
</feature>
<keyword evidence="3" id="KW-1185">Reference proteome</keyword>
<organism evidence="2 3">
    <name type="scientific">Beta vulgaris subsp. vulgaris</name>
    <name type="common">Beet</name>
    <dbReference type="NCBI Taxonomy" id="3555"/>
    <lineage>
        <taxon>Eukaryota</taxon>
        <taxon>Viridiplantae</taxon>
        <taxon>Streptophyta</taxon>
        <taxon>Embryophyta</taxon>
        <taxon>Tracheophyta</taxon>
        <taxon>Spermatophyta</taxon>
        <taxon>Magnoliopsida</taxon>
        <taxon>eudicotyledons</taxon>
        <taxon>Gunneridae</taxon>
        <taxon>Pentapetalae</taxon>
        <taxon>Caryophyllales</taxon>
        <taxon>Chenopodiaceae</taxon>
        <taxon>Betoideae</taxon>
        <taxon>Beta</taxon>
    </lineage>
</organism>
<dbReference type="EMBL" id="KQ099525">
    <property type="protein sequence ID" value="KMS93736.1"/>
    <property type="molecule type" value="Genomic_DNA"/>
</dbReference>
<protein>
    <submittedName>
        <fullName evidence="2">Uncharacterized protein</fullName>
    </submittedName>
</protein>
<accession>A0A0J8AYD8</accession>
<feature type="non-terminal residue" evidence="2">
    <location>
        <position position="1"/>
    </location>
</feature>
<evidence type="ECO:0000313" key="2">
    <source>
        <dbReference type="EMBL" id="KMS93736.1"/>
    </source>
</evidence>
<gene>
    <name evidence="2" type="ORF">BVRB_028480</name>
</gene>
<dbReference type="AlphaFoldDB" id="A0A0J8AYD8"/>
<name>A0A0J8AYD8_BETVV</name>
<evidence type="ECO:0000313" key="3">
    <source>
        <dbReference type="Proteomes" id="UP000035740"/>
    </source>
</evidence>
<feature type="non-terminal residue" evidence="2">
    <location>
        <position position="152"/>
    </location>
</feature>